<name>A0A1H4GUR2_9GAMM</name>
<gene>
    <name evidence="1" type="ORF">SAMN05660964_03729</name>
</gene>
<sequence>MTMYSEMGNAELARLHTDYTKSNGWQTKNHSKVEVAAYYKAQARGFKPGSELKDWLEAKAEIARKFVPPHEFFV</sequence>
<dbReference type="STRING" id="525918.SAMN05660964_03729"/>
<evidence type="ECO:0000313" key="1">
    <source>
        <dbReference type="EMBL" id="SEB13293.1"/>
    </source>
</evidence>
<dbReference type="AlphaFoldDB" id="A0A1H4GUR2"/>
<evidence type="ECO:0000313" key="2">
    <source>
        <dbReference type="Proteomes" id="UP000199397"/>
    </source>
</evidence>
<dbReference type="OrthoDB" id="8538784at2"/>
<dbReference type="EMBL" id="FNQP01000043">
    <property type="protein sequence ID" value="SEB13293.1"/>
    <property type="molecule type" value="Genomic_DNA"/>
</dbReference>
<evidence type="ECO:0008006" key="3">
    <source>
        <dbReference type="Google" id="ProtNLM"/>
    </source>
</evidence>
<organism evidence="1 2">
    <name type="scientific">Thiothrix caldifontis</name>
    <dbReference type="NCBI Taxonomy" id="525918"/>
    <lineage>
        <taxon>Bacteria</taxon>
        <taxon>Pseudomonadati</taxon>
        <taxon>Pseudomonadota</taxon>
        <taxon>Gammaproteobacteria</taxon>
        <taxon>Thiotrichales</taxon>
        <taxon>Thiotrichaceae</taxon>
        <taxon>Thiothrix</taxon>
    </lineage>
</organism>
<dbReference type="Pfam" id="PF11154">
    <property type="entry name" value="DUF2934"/>
    <property type="match status" value="1"/>
</dbReference>
<proteinExistence type="predicted"/>
<accession>A0A1H4GUR2</accession>
<protein>
    <recommendedName>
        <fullName evidence="3">DUF2934 domain-containing protein</fullName>
    </recommendedName>
</protein>
<dbReference type="InterPro" id="IPR021327">
    <property type="entry name" value="DUF2934"/>
</dbReference>
<reference evidence="1 2" key="1">
    <citation type="submission" date="2016-10" db="EMBL/GenBank/DDBJ databases">
        <authorList>
            <person name="de Groot N.N."/>
        </authorList>
    </citation>
    <scope>NUCLEOTIDE SEQUENCE [LARGE SCALE GENOMIC DNA]</scope>
    <source>
        <strain evidence="1 2">DSM 21228</strain>
    </source>
</reference>
<keyword evidence="2" id="KW-1185">Reference proteome</keyword>
<dbReference type="RefSeq" id="WP_093071076.1">
    <property type="nucleotide sequence ID" value="NZ_FNQP01000043.1"/>
</dbReference>
<dbReference type="Proteomes" id="UP000199397">
    <property type="component" value="Unassembled WGS sequence"/>
</dbReference>